<keyword evidence="10" id="KW-0067">ATP-binding</keyword>
<dbReference type="GO" id="GO:0006281">
    <property type="term" value="P:DNA repair"/>
    <property type="evidence" value="ECO:0007669"/>
    <property type="project" value="UniProtKB-KW"/>
</dbReference>
<proteinExistence type="inferred from homology"/>
<dbReference type="Pfam" id="PF00270">
    <property type="entry name" value="DEAD"/>
    <property type="match status" value="1"/>
</dbReference>
<dbReference type="Pfam" id="PF16124">
    <property type="entry name" value="RecQ_Zn_bind"/>
    <property type="match status" value="1"/>
</dbReference>
<dbReference type="InterPro" id="IPR029491">
    <property type="entry name" value="Helicase_HTH"/>
</dbReference>
<keyword evidence="6" id="KW-0227">DNA damage</keyword>
<dbReference type="InterPro" id="IPR032284">
    <property type="entry name" value="RecQ_Zn-bd"/>
</dbReference>
<dbReference type="Gene3D" id="1.10.10.1390">
    <property type="entry name" value="ATP-dependent DNA helicase RecQ"/>
    <property type="match status" value="1"/>
</dbReference>
<dbReference type="PROSITE" id="PS51194">
    <property type="entry name" value="HELICASE_CTER"/>
    <property type="match status" value="1"/>
</dbReference>
<dbReference type="Proteomes" id="UP000295341">
    <property type="component" value="Unassembled WGS sequence"/>
</dbReference>
<evidence type="ECO:0000256" key="2">
    <source>
        <dbReference type="ARBA" id="ARBA00001947"/>
    </source>
</evidence>
<evidence type="ECO:0000256" key="7">
    <source>
        <dbReference type="ARBA" id="ARBA00022801"/>
    </source>
</evidence>
<comment type="similarity">
    <text evidence="3">Belongs to the helicase family. RecQ subfamily.</text>
</comment>
<dbReference type="Pfam" id="PF00271">
    <property type="entry name" value="Helicase_C"/>
    <property type="match status" value="1"/>
</dbReference>
<evidence type="ECO:0000256" key="1">
    <source>
        <dbReference type="ARBA" id="ARBA00001946"/>
    </source>
</evidence>
<evidence type="ECO:0000313" key="21">
    <source>
        <dbReference type="Proteomes" id="UP000295341"/>
    </source>
</evidence>
<protein>
    <recommendedName>
        <fullName evidence="16">DNA helicase RecQ</fullName>
        <ecNumber evidence="16">5.6.2.4</ecNumber>
    </recommendedName>
</protein>
<keyword evidence="8 20" id="KW-0347">Helicase</keyword>
<dbReference type="Gene3D" id="3.40.50.300">
    <property type="entry name" value="P-loop containing nucleotide triphosphate hydrolases"/>
    <property type="match status" value="2"/>
</dbReference>
<dbReference type="GO" id="GO:0006310">
    <property type="term" value="P:DNA recombination"/>
    <property type="evidence" value="ECO:0007669"/>
    <property type="project" value="UniProtKB-UniRule"/>
</dbReference>
<dbReference type="GO" id="GO:0046872">
    <property type="term" value="F:metal ion binding"/>
    <property type="evidence" value="ECO:0007669"/>
    <property type="project" value="UniProtKB-KW"/>
</dbReference>
<dbReference type="PROSITE" id="PS51192">
    <property type="entry name" value="HELICASE_ATP_BIND_1"/>
    <property type="match status" value="1"/>
</dbReference>
<keyword evidence="14" id="KW-0413">Isomerase</keyword>
<dbReference type="AlphaFoldDB" id="A0A4S3K1U9"/>
<dbReference type="SMART" id="SM00341">
    <property type="entry name" value="HRDC"/>
    <property type="match status" value="1"/>
</dbReference>
<evidence type="ECO:0000259" key="17">
    <source>
        <dbReference type="PROSITE" id="PS50967"/>
    </source>
</evidence>
<dbReference type="GO" id="GO:0043138">
    <property type="term" value="F:3'-5' DNA helicase activity"/>
    <property type="evidence" value="ECO:0007669"/>
    <property type="project" value="UniProtKB-EC"/>
</dbReference>
<dbReference type="InterPro" id="IPR006293">
    <property type="entry name" value="DNA_helicase_ATP-dep_RecQ_bac"/>
</dbReference>
<dbReference type="Pfam" id="PF09382">
    <property type="entry name" value="RQC"/>
    <property type="match status" value="1"/>
</dbReference>
<dbReference type="InterPro" id="IPR010997">
    <property type="entry name" value="HRDC-like_sf"/>
</dbReference>
<dbReference type="InterPro" id="IPR044876">
    <property type="entry name" value="HRDC_dom_sf"/>
</dbReference>
<feature type="domain" description="Helicase ATP-binding" evidence="18">
    <location>
        <begin position="42"/>
        <end position="215"/>
    </location>
</feature>
<dbReference type="GO" id="GO:0005524">
    <property type="term" value="F:ATP binding"/>
    <property type="evidence" value="ECO:0007669"/>
    <property type="project" value="UniProtKB-KW"/>
</dbReference>
<evidence type="ECO:0000259" key="19">
    <source>
        <dbReference type="PROSITE" id="PS51194"/>
    </source>
</evidence>
<dbReference type="SMART" id="SM00490">
    <property type="entry name" value="HELICc"/>
    <property type="match status" value="1"/>
</dbReference>
<dbReference type="GO" id="GO:0030894">
    <property type="term" value="C:replisome"/>
    <property type="evidence" value="ECO:0007669"/>
    <property type="project" value="TreeGrafter"/>
</dbReference>
<dbReference type="InterPro" id="IPR014001">
    <property type="entry name" value="Helicase_ATP-bd"/>
</dbReference>
<dbReference type="FunFam" id="3.40.50.300:FF:000156">
    <property type="entry name" value="ATP-dependent DNA helicase recQ"/>
    <property type="match status" value="1"/>
</dbReference>
<dbReference type="Gene3D" id="1.10.10.10">
    <property type="entry name" value="Winged helix-like DNA-binding domain superfamily/Winged helix DNA-binding domain"/>
    <property type="match status" value="1"/>
</dbReference>
<organism evidence="20 21">
    <name type="scientific">Panacagrimonas perspica</name>
    <dbReference type="NCBI Taxonomy" id="381431"/>
    <lineage>
        <taxon>Bacteria</taxon>
        <taxon>Pseudomonadati</taxon>
        <taxon>Pseudomonadota</taxon>
        <taxon>Gammaproteobacteria</taxon>
        <taxon>Nevskiales</taxon>
        <taxon>Nevskiaceae</taxon>
        <taxon>Panacagrimonas</taxon>
    </lineage>
</organism>
<keyword evidence="9" id="KW-0862">Zinc</keyword>
<keyword evidence="4" id="KW-0479">Metal-binding</keyword>
<dbReference type="EC" id="5.6.2.4" evidence="16"/>
<dbReference type="InterPro" id="IPR036388">
    <property type="entry name" value="WH-like_DNA-bd_sf"/>
</dbReference>
<dbReference type="GO" id="GO:0016787">
    <property type="term" value="F:hydrolase activity"/>
    <property type="evidence" value="ECO:0007669"/>
    <property type="project" value="UniProtKB-KW"/>
</dbReference>
<evidence type="ECO:0000256" key="13">
    <source>
        <dbReference type="ARBA" id="ARBA00023204"/>
    </source>
</evidence>
<dbReference type="InterPro" id="IPR011545">
    <property type="entry name" value="DEAD/DEAH_box_helicase_dom"/>
</dbReference>
<dbReference type="Pfam" id="PF00570">
    <property type="entry name" value="HRDC"/>
    <property type="match status" value="1"/>
</dbReference>
<dbReference type="Pfam" id="PF14493">
    <property type="entry name" value="HTH_40"/>
    <property type="match status" value="1"/>
</dbReference>
<evidence type="ECO:0000256" key="15">
    <source>
        <dbReference type="ARBA" id="ARBA00034617"/>
    </source>
</evidence>
<dbReference type="GO" id="GO:0003677">
    <property type="term" value="F:DNA binding"/>
    <property type="evidence" value="ECO:0007669"/>
    <property type="project" value="UniProtKB-KW"/>
</dbReference>
<dbReference type="GO" id="GO:0006260">
    <property type="term" value="P:DNA replication"/>
    <property type="evidence" value="ECO:0007669"/>
    <property type="project" value="InterPro"/>
</dbReference>
<keyword evidence="7" id="KW-0378">Hydrolase</keyword>
<dbReference type="NCBIfam" id="TIGR01389">
    <property type="entry name" value="recQ"/>
    <property type="match status" value="1"/>
</dbReference>
<evidence type="ECO:0000256" key="14">
    <source>
        <dbReference type="ARBA" id="ARBA00023235"/>
    </source>
</evidence>
<dbReference type="NCBIfam" id="TIGR00614">
    <property type="entry name" value="recQ_fam"/>
    <property type="match status" value="1"/>
</dbReference>
<dbReference type="SMART" id="SM00487">
    <property type="entry name" value="DEXDc"/>
    <property type="match status" value="1"/>
</dbReference>
<evidence type="ECO:0000256" key="11">
    <source>
        <dbReference type="ARBA" id="ARBA00023125"/>
    </source>
</evidence>
<dbReference type="PROSITE" id="PS50967">
    <property type="entry name" value="HRDC"/>
    <property type="match status" value="1"/>
</dbReference>
<gene>
    <name evidence="20" type="ORF">DFR24_0243</name>
</gene>
<dbReference type="InterPro" id="IPR004589">
    <property type="entry name" value="DNA_helicase_ATP-dep_RecQ"/>
</dbReference>
<evidence type="ECO:0000256" key="5">
    <source>
        <dbReference type="ARBA" id="ARBA00022741"/>
    </source>
</evidence>
<keyword evidence="11" id="KW-0238">DNA-binding</keyword>
<keyword evidence="13" id="KW-0234">DNA repair</keyword>
<keyword evidence="12" id="KW-0233">DNA recombination</keyword>
<sequence length="764" mass="83704">MSSSSSPTAVAEVPPAPSGSLAAALKRWFGFDAFRPGQEAVVRDAMAGRDVLAIMPTGGGKSLCFQLPALLRPGLMIVVSPLIALMQDQVRQLRVMGIPAGFLNSSLSARESAEVLSAAAAGTYRLLYLAPERLLMPDFLNGPLARLAESPGLSAFTIDEAHCVSEWGHDFRPEYRQLGSLRDRFPDVPVFAFTATATERVRADIVAQLRLRKTGLHIASFNRPNLFYAVRPKAKQAWPELLAQARKGGAGIVYCLSRKRVDELAFQLAEQGIRALPYHAGLDAETRRVNQERFIRDDAQVMCATVAFGMGINKPDVRWVIHYDLPRTIEGYYQEAGRAGRDGEPAACTLYFGPGDIRTAEFLIAQKVDPNTQQPLEAEQRIARQQLRQIIDYAESTACRRTIQLRYFGEEFAGDCGACDNCTQPRDTQDWTLEAQQLLSCVARLAQRGQRFGAATTIEILRGVENQKLIDRGHQSLSTYGIGKHRSQDEWRHLVRALLHQGLLAESNDGYPVLSLIEASRAVLKGERRVQVAAPPPRVRVARGKKGAAKRQETEAVEAQPQSEALFMRLRSLRKEIADAQSLPPYVVFSDASLREMSTRQPCEAETFAEVSGVGSRKLAQYGPAFVASIRAFRAELNLPVAGSASAGFEPERSEAVGAGADAVDTETVRKTRAMFDSGMSPERIAAERGLSSNTVAAHLEALLAAGTPLNLSAVLSADRLQTMVQALQLHGDTRLKQAWDALGGEYAYDELRLARGWLRGHTT</sequence>
<evidence type="ECO:0000256" key="10">
    <source>
        <dbReference type="ARBA" id="ARBA00022840"/>
    </source>
</evidence>
<dbReference type="InterPro" id="IPR001650">
    <property type="entry name" value="Helicase_C-like"/>
</dbReference>
<dbReference type="GO" id="GO:0043590">
    <property type="term" value="C:bacterial nucleoid"/>
    <property type="evidence" value="ECO:0007669"/>
    <property type="project" value="TreeGrafter"/>
</dbReference>
<evidence type="ECO:0000313" key="20">
    <source>
        <dbReference type="EMBL" id="TDU30886.1"/>
    </source>
</evidence>
<keyword evidence="21" id="KW-1185">Reference proteome</keyword>
<evidence type="ECO:0000256" key="9">
    <source>
        <dbReference type="ARBA" id="ARBA00022833"/>
    </source>
</evidence>
<dbReference type="PANTHER" id="PTHR13710">
    <property type="entry name" value="DNA HELICASE RECQ FAMILY MEMBER"/>
    <property type="match status" value="1"/>
</dbReference>
<reference evidence="20 21" key="1">
    <citation type="submission" date="2019-03" db="EMBL/GenBank/DDBJ databases">
        <title>Genomic Encyclopedia of Type Strains, Phase IV (KMG-IV): sequencing the most valuable type-strain genomes for metagenomic binning, comparative biology and taxonomic classification.</title>
        <authorList>
            <person name="Goeker M."/>
        </authorList>
    </citation>
    <scope>NUCLEOTIDE SEQUENCE [LARGE SCALE GENOMIC DNA]</scope>
    <source>
        <strain evidence="20 21">DSM 26377</strain>
    </source>
</reference>
<evidence type="ECO:0000256" key="8">
    <source>
        <dbReference type="ARBA" id="ARBA00022806"/>
    </source>
</evidence>
<evidence type="ECO:0000256" key="4">
    <source>
        <dbReference type="ARBA" id="ARBA00022723"/>
    </source>
</evidence>
<keyword evidence="5" id="KW-0547">Nucleotide-binding</keyword>
<dbReference type="SUPFAM" id="SSF52540">
    <property type="entry name" value="P-loop containing nucleoside triphosphate hydrolases"/>
    <property type="match status" value="2"/>
</dbReference>
<dbReference type="OrthoDB" id="9760034at2"/>
<comment type="catalytic activity">
    <reaction evidence="15">
        <text>Couples ATP hydrolysis with the unwinding of duplex DNA by translocating in the 3'-5' direction.</text>
        <dbReference type="EC" id="5.6.2.4"/>
    </reaction>
</comment>
<dbReference type="GO" id="GO:0005737">
    <property type="term" value="C:cytoplasm"/>
    <property type="evidence" value="ECO:0007669"/>
    <property type="project" value="TreeGrafter"/>
</dbReference>
<dbReference type="EMBL" id="SOBT01000008">
    <property type="protein sequence ID" value="TDU30886.1"/>
    <property type="molecule type" value="Genomic_DNA"/>
</dbReference>
<dbReference type="CDD" id="cd18794">
    <property type="entry name" value="SF2_C_RecQ"/>
    <property type="match status" value="1"/>
</dbReference>
<dbReference type="InterPro" id="IPR018982">
    <property type="entry name" value="RQC_domain"/>
</dbReference>
<dbReference type="InterPro" id="IPR027417">
    <property type="entry name" value="P-loop_NTPase"/>
</dbReference>
<dbReference type="Gene3D" id="1.10.150.80">
    <property type="entry name" value="HRDC domain"/>
    <property type="match status" value="1"/>
</dbReference>
<dbReference type="GO" id="GO:0009432">
    <property type="term" value="P:SOS response"/>
    <property type="evidence" value="ECO:0007669"/>
    <property type="project" value="UniProtKB-UniRule"/>
</dbReference>
<name>A0A4S3K1U9_9GAMM</name>
<feature type="domain" description="Helicase C-terminal" evidence="19">
    <location>
        <begin position="233"/>
        <end position="383"/>
    </location>
</feature>
<feature type="domain" description="HRDC" evidence="17">
    <location>
        <begin position="560"/>
        <end position="640"/>
    </location>
</feature>
<dbReference type="InterPro" id="IPR002121">
    <property type="entry name" value="HRDC_dom"/>
</dbReference>
<dbReference type="SMART" id="SM00956">
    <property type="entry name" value="RQC"/>
    <property type="match status" value="1"/>
</dbReference>
<dbReference type="CDD" id="cd17920">
    <property type="entry name" value="DEXHc_RecQ"/>
    <property type="match status" value="1"/>
</dbReference>
<comment type="cofactor">
    <cofactor evidence="2">
        <name>Zn(2+)</name>
        <dbReference type="ChEBI" id="CHEBI:29105"/>
    </cofactor>
</comment>
<dbReference type="FunFam" id="3.40.50.300:FF:000296">
    <property type="entry name" value="ATP-dependent DNA helicase RecQ"/>
    <property type="match status" value="1"/>
</dbReference>
<comment type="caution">
    <text evidence="20">The sequence shown here is derived from an EMBL/GenBank/DDBJ whole genome shotgun (WGS) entry which is preliminary data.</text>
</comment>
<evidence type="ECO:0000256" key="3">
    <source>
        <dbReference type="ARBA" id="ARBA00005446"/>
    </source>
</evidence>
<evidence type="ECO:0000259" key="18">
    <source>
        <dbReference type="PROSITE" id="PS51192"/>
    </source>
</evidence>
<evidence type="ECO:0000256" key="6">
    <source>
        <dbReference type="ARBA" id="ARBA00022763"/>
    </source>
</evidence>
<dbReference type="PANTHER" id="PTHR13710:SF105">
    <property type="entry name" value="ATP-DEPENDENT DNA HELICASE Q1"/>
    <property type="match status" value="1"/>
</dbReference>
<accession>A0A4S3K1U9</accession>
<dbReference type="SUPFAM" id="SSF47819">
    <property type="entry name" value="HRDC-like"/>
    <property type="match status" value="1"/>
</dbReference>
<evidence type="ECO:0000256" key="12">
    <source>
        <dbReference type="ARBA" id="ARBA00023172"/>
    </source>
</evidence>
<evidence type="ECO:0000256" key="16">
    <source>
        <dbReference type="NCBIfam" id="TIGR01389"/>
    </source>
</evidence>
<dbReference type="GO" id="GO:0009378">
    <property type="term" value="F:four-way junction helicase activity"/>
    <property type="evidence" value="ECO:0007669"/>
    <property type="project" value="TreeGrafter"/>
</dbReference>
<comment type="cofactor">
    <cofactor evidence="1">
        <name>Mg(2+)</name>
        <dbReference type="ChEBI" id="CHEBI:18420"/>
    </cofactor>
</comment>